<evidence type="ECO:0000256" key="9">
    <source>
        <dbReference type="NCBIfam" id="TIGR03303"/>
    </source>
</evidence>
<feature type="signal peptide" evidence="8">
    <location>
        <begin position="1"/>
        <end position="38"/>
    </location>
</feature>
<feature type="chain" id="PRO_5041756391" description="Outer membrane protein assembly factor BamA" evidence="8">
    <location>
        <begin position="39"/>
        <end position="792"/>
    </location>
</feature>
<keyword evidence="4 8" id="KW-0732">Signal</keyword>
<comment type="subunit">
    <text evidence="8">Part of the Bam complex.</text>
</comment>
<dbReference type="Gene3D" id="3.10.20.310">
    <property type="entry name" value="membrane protein fhac"/>
    <property type="match status" value="5"/>
</dbReference>
<sequence precursor="true">MKTGSRFLNAVSAVAVSAGVAASGAGVSVLVSASAAHAAVVNRIDVRGAERVGAEAVRANLTIQPGRSFSNADIDESVKRLYATGYFSDVRISVSGGSLVVSVSENQLVNQVVFNGNRKIKDERLQAVVQTQALSPYSQNQIDADIQRIKEAYAAIGRSDIQVTTETFTVADGRVNLAFVVDEGDRTKIGKIEFVGNDAYSDGRLASVIVTKKSNFLSFLTRKDVYSEAKLRADEEALREFYFNHGYPDFRIVSTDAVFDESKNEYTLTYTVEEGPRYAFGAVEVESTVSGVDANELQRFVETREGSTYNARDVQKTMEAISTRVAAEGYPFARVTPRGNRDFGSNTIGVSYVVDQGERAYVERIEIRGNTRTRDYVIRREFDLAEGDAFNQTMIARAKRRLEALGYFETVNISTSQGSAPDRVVIIVDVKDQSTGSFGIGAGYSAGSDSILLEASVEERNFLGRGQYIRLAAGGGTDDARSFNISFTEPYFLGYRLAAGFDLFRSSTSSEDFYDYEETGGTLRVTAPITEDLSTTFSYTYKQMSYDGAGAWNQDANGIVAGEPGFNSDRANLSAPYRDVIGKDWVQSSVAHRLNYNTLDSQTEPREGIQAQFTQEFAGLGGDSDFYKISAKARAFYTLSDEADLVGSITVQAGHVMPTSGDLKVFDQFMIGGRQIRGFENSGIGPRMVNGDAIGGTTYFAASAEASFPMPGIPQDFGLRGAFFADAGTLFGNDVDTRGENYYGGTHLRASVGVGIGWASPFGPLRVDYAIPVMKEDYDKTQHFRFSIANQF</sequence>
<evidence type="ECO:0000256" key="2">
    <source>
        <dbReference type="ARBA" id="ARBA00022452"/>
    </source>
</evidence>
<dbReference type="GO" id="GO:0051205">
    <property type="term" value="P:protein insertion into membrane"/>
    <property type="evidence" value="ECO:0007669"/>
    <property type="project" value="UniProtKB-UniRule"/>
</dbReference>
<evidence type="ECO:0000313" key="11">
    <source>
        <dbReference type="EMBL" id="MCX8997629.1"/>
    </source>
</evidence>
<dbReference type="NCBIfam" id="TIGR03303">
    <property type="entry name" value="OM_YaeT"/>
    <property type="match status" value="1"/>
</dbReference>
<evidence type="ECO:0000256" key="1">
    <source>
        <dbReference type="ARBA" id="ARBA00004370"/>
    </source>
</evidence>
<dbReference type="GO" id="GO:0043165">
    <property type="term" value="P:Gram-negative-bacterium-type cell outer membrane assembly"/>
    <property type="evidence" value="ECO:0007669"/>
    <property type="project" value="UniProtKB-UniRule"/>
</dbReference>
<dbReference type="Gene3D" id="2.40.160.50">
    <property type="entry name" value="membrane protein fhac: a member of the omp85/tpsb transporter family"/>
    <property type="match status" value="1"/>
</dbReference>
<dbReference type="Pfam" id="PF01103">
    <property type="entry name" value="Omp85"/>
    <property type="match status" value="1"/>
</dbReference>
<dbReference type="AlphaFoldDB" id="A0AAE3SW52"/>
<dbReference type="InterPro" id="IPR039910">
    <property type="entry name" value="D15-like"/>
</dbReference>
<dbReference type="Pfam" id="PF07244">
    <property type="entry name" value="POTRA"/>
    <property type="match status" value="5"/>
</dbReference>
<keyword evidence="3 8" id="KW-0812">Transmembrane</keyword>
<evidence type="ECO:0000256" key="8">
    <source>
        <dbReference type="HAMAP-Rule" id="MF_01430"/>
    </source>
</evidence>
<gene>
    <name evidence="8 11" type="primary">bamA</name>
    <name evidence="11" type="ORF">NOF55_10995</name>
</gene>
<keyword evidence="12" id="KW-1185">Reference proteome</keyword>
<dbReference type="InterPro" id="IPR023707">
    <property type="entry name" value="OM_assembly_BamA"/>
</dbReference>
<dbReference type="PANTHER" id="PTHR12815">
    <property type="entry name" value="SORTING AND ASSEMBLY MACHINERY SAMM50 PROTEIN FAMILY MEMBER"/>
    <property type="match status" value="1"/>
</dbReference>
<dbReference type="InterPro" id="IPR034746">
    <property type="entry name" value="POTRA"/>
</dbReference>
<evidence type="ECO:0000256" key="3">
    <source>
        <dbReference type="ARBA" id="ARBA00022692"/>
    </source>
</evidence>
<keyword evidence="6 8" id="KW-0472">Membrane</keyword>
<evidence type="ECO:0000313" key="12">
    <source>
        <dbReference type="Proteomes" id="UP001208771"/>
    </source>
</evidence>
<dbReference type="EMBL" id="JANFPI010000003">
    <property type="protein sequence ID" value="MCX8997629.1"/>
    <property type="molecule type" value="Genomic_DNA"/>
</dbReference>
<dbReference type="PANTHER" id="PTHR12815:SF23">
    <property type="entry name" value="OUTER MEMBRANE PROTEIN ASSEMBLY FACTOR BAMA"/>
    <property type="match status" value="1"/>
</dbReference>
<accession>A0AAE3SW52</accession>
<dbReference type="GO" id="GO:0009279">
    <property type="term" value="C:cell outer membrane"/>
    <property type="evidence" value="ECO:0007669"/>
    <property type="project" value="UniProtKB-SubCell"/>
</dbReference>
<comment type="similarity">
    <text evidence="8">Belongs to the BamA family.</text>
</comment>
<dbReference type="Proteomes" id="UP001208771">
    <property type="component" value="Unassembled WGS sequence"/>
</dbReference>
<feature type="domain" description="POTRA" evidence="10">
    <location>
        <begin position="360"/>
        <end position="433"/>
    </location>
</feature>
<proteinExistence type="inferred from homology"/>
<keyword evidence="2 8" id="KW-1134">Transmembrane beta strand</keyword>
<protein>
    <recommendedName>
        <fullName evidence="8 9">Outer membrane protein assembly factor BamA</fullName>
    </recommendedName>
</protein>
<name>A0AAE3SW52_9HYPH</name>
<dbReference type="InterPro" id="IPR000184">
    <property type="entry name" value="Bac_surfAg_D15"/>
</dbReference>
<evidence type="ECO:0000256" key="7">
    <source>
        <dbReference type="ARBA" id="ARBA00023237"/>
    </source>
</evidence>
<comment type="function">
    <text evidence="8">Part of the outer membrane protein assembly complex, which is involved in assembly and insertion of beta-barrel proteins into the outer membrane.</text>
</comment>
<evidence type="ECO:0000259" key="10">
    <source>
        <dbReference type="PROSITE" id="PS51779"/>
    </source>
</evidence>
<evidence type="ECO:0000256" key="6">
    <source>
        <dbReference type="ARBA" id="ARBA00023136"/>
    </source>
</evidence>
<evidence type="ECO:0000256" key="5">
    <source>
        <dbReference type="ARBA" id="ARBA00022737"/>
    </source>
</evidence>
<dbReference type="RefSeq" id="WP_306411411.1">
    <property type="nucleotide sequence ID" value="NZ_JANFPI010000003.1"/>
</dbReference>
<keyword evidence="7 8" id="KW-0998">Cell outer membrane</keyword>
<dbReference type="HAMAP" id="MF_01430">
    <property type="entry name" value="OM_assembly_BamA"/>
    <property type="match status" value="1"/>
</dbReference>
<evidence type="ECO:0000256" key="4">
    <source>
        <dbReference type="ARBA" id="ARBA00022729"/>
    </source>
</evidence>
<keyword evidence="5 8" id="KW-0677">Repeat</keyword>
<dbReference type="InterPro" id="IPR010827">
    <property type="entry name" value="BamA/TamA_POTRA"/>
</dbReference>
<organism evidence="11 12">
    <name type="scientific">Ectorhizobium quercum</name>
    <dbReference type="NCBI Taxonomy" id="2965071"/>
    <lineage>
        <taxon>Bacteria</taxon>
        <taxon>Pseudomonadati</taxon>
        <taxon>Pseudomonadota</taxon>
        <taxon>Alphaproteobacteria</taxon>
        <taxon>Hyphomicrobiales</taxon>
        <taxon>Rhizobiaceae</taxon>
        <taxon>Ectorhizobium</taxon>
    </lineage>
</organism>
<feature type="domain" description="POTRA" evidence="10">
    <location>
        <begin position="39"/>
        <end position="106"/>
    </location>
</feature>
<reference evidence="11" key="1">
    <citation type="submission" date="2022-07" db="EMBL/GenBank/DDBJ databases">
        <title>Ectorhizobium quercum gen.nov., sp. nov.</title>
        <authorList>
            <person name="Ma T."/>
            <person name="Li Y."/>
        </authorList>
    </citation>
    <scope>NUCLEOTIDE SEQUENCE</scope>
    <source>
        <strain evidence="11">BDR2-2</strain>
    </source>
</reference>
<comment type="subcellular location">
    <subcellularLocation>
        <location evidence="8">Cell outer membrane</location>
    </subcellularLocation>
    <subcellularLocation>
        <location evidence="1">Membrane</location>
    </subcellularLocation>
</comment>
<comment type="caution">
    <text evidence="11">The sequence shown here is derived from an EMBL/GenBank/DDBJ whole genome shotgun (WGS) entry which is preliminary data.</text>
</comment>
<feature type="domain" description="POTRA" evidence="10">
    <location>
        <begin position="107"/>
        <end position="184"/>
    </location>
</feature>
<feature type="domain" description="POTRA" evidence="10">
    <location>
        <begin position="187"/>
        <end position="275"/>
    </location>
</feature>
<dbReference type="PROSITE" id="PS51779">
    <property type="entry name" value="POTRA"/>
    <property type="match status" value="4"/>
</dbReference>
<dbReference type="PIRSF" id="PIRSF006076">
    <property type="entry name" value="OM_assembly_OMP85"/>
    <property type="match status" value="1"/>
</dbReference>